<feature type="transmembrane region" description="Helical" evidence="1">
    <location>
        <begin position="211"/>
        <end position="230"/>
    </location>
</feature>
<sequence>MTVLIVICITTAALILGALWGAYVGLGRRTEGFVVALAGGALIVSVMDELIRPSVDPLTLWGAIAAILAGAALFSAGDYWVNERLRNSGGAGMMLAVTLDGVPENLALGSALIGADALAVAALAGSIFLSNLPEAAGGARQMISDGRSRWQVLALWSAVAALLAAAAYGGYAGLSNAPKPLLATINCFAAGAVLASLATEVFPKAFREDSEWTGIAVAIGLSLALALSQLG</sequence>
<feature type="transmembrane region" description="Helical" evidence="1">
    <location>
        <begin position="150"/>
        <end position="169"/>
    </location>
</feature>
<comment type="caution">
    <text evidence="2">The sequence shown here is derived from an EMBL/GenBank/DDBJ whole genome shotgun (WGS) entry which is preliminary data.</text>
</comment>
<keyword evidence="1" id="KW-0812">Transmembrane</keyword>
<keyword evidence="1" id="KW-0472">Membrane</keyword>
<evidence type="ECO:0000313" key="2">
    <source>
        <dbReference type="EMBL" id="TMV15399.1"/>
    </source>
</evidence>
<accession>A0ABY2XEE2</accession>
<feature type="transmembrane region" description="Helical" evidence="1">
    <location>
        <begin position="58"/>
        <end position="77"/>
    </location>
</feature>
<feature type="transmembrane region" description="Helical" evidence="1">
    <location>
        <begin position="31"/>
        <end position="51"/>
    </location>
</feature>
<keyword evidence="1" id="KW-1133">Transmembrane helix</keyword>
<dbReference type="EMBL" id="VCPC01000001">
    <property type="protein sequence ID" value="TMV15399.1"/>
    <property type="molecule type" value="Genomic_DNA"/>
</dbReference>
<gene>
    <name evidence="2" type="ORF">FGK64_05415</name>
</gene>
<reference evidence="2 3" key="1">
    <citation type="submission" date="2019-05" db="EMBL/GenBank/DDBJ databases">
        <title>Marivita sp. nov. isolated from sea sediment.</title>
        <authorList>
            <person name="Kim W."/>
        </authorList>
    </citation>
    <scope>NUCLEOTIDE SEQUENCE [LARGE SCALE GENOMIC DNA]</scope>
    <source>
        <strain evidence="2 3">CAU 1492</strain>
    </source>
</reference>
<proteinExistence type="predicted"/>
<feature type="transmembrane region" description="Helical" evidence="1">
    <location>
        <begin position="106"/>
        <end position="129"/>
    </location>
</feature>
<dbReference type="Proteomes" id="UP001191082">
    <property type="component" value="Unassembled WGS sequence"/>
</dbReference>
<keyword evidence="3" id="KW-1185">Reference proteome</keyword>
<name>A0ABY2XEE2_9RHOB</name>
<dbReference type="RefSeq" id="WP_138862744.1">
    <property type="nucleotide sequence ID" value="NZ_VCPC01000001.1"/>
</dbReference>
<feature type="transmembrane region" description="Helical" evidence="1">
    <location>
        <begin position="181"/>
        <end position="199"/>
    </location>
</feature>
<evidence type="ECO:0000313" key="3">
    <source>
        <dbReference type="Proteomes" id="UP001191082"/>
    </source>
</evidence>
<evidence type="ECO:0000256" key="1">
    <source>
        <dbReference type="SAM" id="Phobius"/>
    </source>
</evidence>
<organism evidence="2 3">
    <name type="scientific">Arenibacterium halophilum</name>
    <dbReference type="NCBI Taxonomy" id="2583821"/>
    <lineage>
        <taxon>Bacteria</taxon>
        <taxon>Pseudomonadati</taxon>
        <taxon>Pseudomonadota</taxon>
        <taxon>Alphaproteobacteria</taxon>
        <taxon>Rhodobacterales</taxon>
        <taxon>Paracoccaceae</taxon>
        <taxon>Arenibacterium</taxon>
    </lineage>
</organism>
<protein>
    <submittedName>
        <fullName evidence="2">Zinc transporter</fullName>
    </submittedName>
</protein>